<dbReference type="GeneTree" id="ENSGT00950000183106"/>
<evidence type="ECO:0000256" key="1">
    <source>
        <dbReference type="ARBA" id="ARBA00010635"/>
    </source>
</evidence>
<accession>A0A3B3SJK0</accession>
<dbReference type="Proteomes" id="UP000261540">
    <property type="component" value="Unplaced"/>
</dbReference>
<comment type="similarity">
    <text evidence="1">Belongs to the FAM131 family.</text>
</comment>
<dbReference type="AlphaFoldDB" id="A0A3B3SJK0"/>
<dbReference type="PANTHER" id="PTHR15736">
    <property type="entry name" value="PROTEIN FAM131B-RELATED"/>
    <property type="match status" value="1"/>
</dbReference>
<dbReference type="STRING" id="1676925.ENSPKIP00000030917"/>
<evidence type="ECO:0000313" key="4">
    <source>
        <dbReference type="Proteomes" id="UP000261540"/>
    </source>
</evidence>
<organism evidence="3 4">
    <name type="scientific">Paramormyrops kingsleyae</name>
    <dbReference type="NCBI Taxonomy" id="1676925"/>
    <lineage>
        <taxon>Eukaryota</taxon>
        <taxon>Metazoa</taxon>
        <taxon>Chordata</taxon>
        <taxon>Craniata</taxon>
        <taxon>Vertebrata</taxon>
        <taxon>Euteleostomi</taxon>
        <taxon>Actinopterygii</taxon>
        <taxon>Neopterygii</taxon>
        <taxon>Teleostei</taxon>
        <taxon>Osteoglossocephala</taxon>
        <taxon>Osteoglossomorpha</taxon>
        <taxon>Osteoglossiformes</taxon>
        <taxon>Mormyridae</taxon>
        <taxon>Paramormyrops</taxon>
    </lineage>
</organism>
<dbReference type="PANTHER" id="PTHR15736:SF4">
    <property type="entry name" value="PROTEIN FAM131A"/>
    <property type="match status" value="1"/>
</dbReference>
<feature type="region of interest" description="Disordered" evidence="2">
    <location>
        <begin position="122"/>
        <end position="145"/>
    </location>
</feature>
<protein>
    <recommendedName>
        <fullName evidence="5">Family with sequence similarity 131 member A</fullName>
    </recommendedName>
</protein>
<reference evidence="3" key="2">
    <citation type="submission" date="2025-09" db="UniProtKB">
        <authorList>
            <consortium name="Ensembl"/>
        </authorList>
    </citation>
    <scope>IDENTIFICATION</scope>
</reference>
<proteinExistence type="inferred from homology"/>
<keyword evidence="4" id="KW-1185">Reference proteome</keyword>
<name>A0A3B3SJK0_9TELE</name>
<feature type="region of interest" description="Disordered" evidence="2">
    <location>
        <begin position="222"/>
        <end position="255"/>
    </location>
</feature>
<evidence type="ECO:0000313" key="3">
    <source>
        <dbReference type="Ensembl" id="ENSPKIP00000030917.1"/>
    </source>
</evidence>
<dbReference type="InterPro" id="IPR026782">
    <property type="entry name" value="FAM131"/>
</dbReference>
<dbReference type="Ensembl" id="ENSPKIT00000011753.1">
    <property type="protein sequence ID" value="ENSPKIP00000030917.1"/>
    <property type="gene ID" value="ENSPKIG00000011576.1"/>
</dbReference>
<reference evidence="3" key="1">
    <citation type="submission" date="2025-08" db="UniProtKB">
        <authorList>
            <consortium name="Ensembl"/>
        </authorList>
    </citation>
    <scope>IDENTIFICATION</scope>
</reference>
<sequence length="276" mass="30101">MLLTALTDFNSKVNAVDGVEMLPKPRKALTIHEIAALAWSSLYGISQVVKEHVTKPTAMAQGRVAHLIEWKGWCKPVESFSTLETHLTSYRHLSEGEQEARFAAGVAEQFAIAEAKLQAWSSVDDDDPNEDLHEEGFSPEDELPQNIQFPQSSCTSVMLSADDQVDSVLSTGPAPSESPLSTHCSRFHSFEVQLQGHTPETPPSPTLPAYFASEILAALQGACDPSSPADEDSSSSSSPFESLIETEYLPEHDGSRKISDMSLFEVIPLEEKVEEG</sequence>
<feature type="compositionally biased region" description="Low complexity" evidence="2">
    <location>
        <begin position="224"/>
        <end position="242"/>
    </location>
</feature>
<evidence type="ECO:0008006" key="5">
    <source>
        <dbReference type="Google" id="ProtNLM"/>
    </source>
</evidence>
<dbReference type="Pfam" id="PF15010">
    <property type="entry name" value="FAM131"/>
    <property type="match status" value="1"/>
</dbReference>
<evidence type="ECO:0000256" key="2">
    <source>
        <dbReference type="SAM" id="MobiDB-lite"/>
    </source>
</evidence>